<dbReference type="EMBL" id="SAIY01000005">
    <property type="protein sequence ID" value="NGM14136.1"/>
    <property type="molecule type" value="Genomic_DNA"/>
</dbReference>
<keyword evidence="4" id="KW-1133">Transmembrane helix</keyword>
<gene>
    <name evidence="6" type="ORF">ENC19_16350</name>
</gene>
<keyword evidence="2" id="KW-0597">Phosphoprotein</keyword>
<dbReference type="SUPFAM" id="SSF47336">
    <property type="entry name" value="ACP-like"/>
    <property type="match status" value="1"/>
</dbReference>
<evidence type="ECO:0000256" key="3">
    <source>
        <dbReference type="SAM" id="MobiDB-lite"/>
    </source>
</evidence>
<protein>
    <submittedName>
        <fullName evidence="6">Acyl carrier protein</fullName>
    </submittedName>
</protein>
<dbReference type="GO" id="GO:0031177">
    <property type="term" value="F:phosphopantetheine binding"/>
    <property type="evidence" value="ECO:0007669"/>
    <property type="project" value="InterPro"/>
</dbReference>
<proteinExistence type="predicted"/>
<dbReference type="Gene3D" id="1.10.1200.10">
    <property type="entry name" value="ACP-like"/>
    <property type="match status" value="1"/>
</dbReference>
<accession>A0A6M1KYV7</accession>
<keyword evidence="1" id="KW-0596">Phosphopantetheine</keyword>
<evidence type="ECO:0000313" key="6">
    <source>
        <dbReference type="EMBL" id="NGM14136.1"/>
    </source>
</evidence>
<dbReference type="InterPro" id="IPR020806">
    <property type="entry name" value="PKS_PP-bd"/>
</dbReference>
<name>A0A6M1KYV7_9ACTN</name>
<feature type="domain" description="Carrier" evidence="5">
    <location>
        <begin position="21"/>
        <end position="96"/>
    </location>
</feature>
<reference evidence="6 7" key="1">
    <citation type="submission" date="2020-02" db="EMBL/GenBank/DDBJ databases">
        <title>Draft Genome Sequence of Verrucosispora sp. Strain CWR15, Isolated from Gulf of Mexico Sponge.</title>
        <authorList>
            <person name="Kennedy S.J."/>
            <person name="Cella E."/>
            <person name="Azarian T."/>
            <person name="Baker B.J."/>
            <person name="Shaw L.N."/>
        </authorList>
    </citation>
    <scope>NUCLEOTIDE SEQUENCE [LARGE SCALE GENOMIC DNA]</scope>
    <source>
        <strain evidence="6 7">CWR15</strain>
    </source>
</reference>
<keyword evidence="4" id="KW-0472">Membrane</keyword>
<organism evidence="6 7">
    <name type="scientific">Verrucosispora sioxanthis</name>
    <dbReference type="NCBI Taxonomy" id="2499994"/>
    <lineage>
        <taxon>Bacteria</taxon>
        <taxon>Bacillati</taxon>
        <taxon>Actinomycetota</taxon>
        <taxon>Actinomycetes</taxon>
        <taxon>Micromonosporales</taxon>
        <taxon>Micromonosporaceae</taxon>
        <taxon>Micromonospora</taxon>
    </lineage>
</organism>
<keyword evidence="4" id="KW-0812">Transmembrane</keyword>
<dbReference type="InterPro" id="IPR009081">
    <property type="entry name" value="PP-bd_ACP"/>
</dbReference>
<dbReference type="InterPro" id="IPR036736">
    <property type="entry name" value="ACP-like_sf"/>
</dbReference>
<feature type="transmembrane region" description="Helical" evidence="4">
    <location>
        <begin position="49"/>
        <end position="70"/>
    </location>
</feature>
<evidence type="ECO:0000313" key="7">
    <source>
        <dbReference type="Proteomes" id="UP000478148"/>
    </source>
</evidence>
<feature type="region of interest" description="Disordered" evidence="3">
    <location>
        <begin position="1"/>
        <end position="22"/>
    </location>
</feature>
<comment type="caution">
    <text evidence="6">The sequence shown here is derived from an EMBL/GenBank/DDBJ whole genome shotgun (WGS) entry which is preliminary data.</text>
</comment>
<dbReference type="PROSITE" id="PS50075">
    <property type="entry name" value="CARRIER"/>
    <property type="match status" value="1"/>
</dbReference>
<keyword evidence="7" id="KW-1185">Reference proteome</keyword>
<evidence type="ECO:0000256" key="4">
    <source>
        <dbReference type="SAM" id="Phobius"/>
    </source>
</evidence>
<dbReference type="Proteomes" id="UP000478148">
    <property type="component" value="Unassembled WGS sequence"/>
</dbReference>
<dbReference type="AlphaFoldDB" id="A0A6M1KYV7"/>
<evidence type="ECO:0000256" key="1">
    <source>
        <dbReference type="ARBA" id="ARBA00022450"/>
    </source>
</evidence>
<dbReference type="Pfam" id="PF00550">
    <property type="entry name" value="PP-binding"/>
    <property type="match status" value="1"/>
</dbReference>
<evidence type="ECO:0000259" key="5">
    <source>
        <dbReference type="PROSITE" id="PS50075"/>
    </source>
</evidence>
<sequence>MVNDIGSAEVANPDRDGNDGSARGLLRAHVRAGWAAALQHERFDNDDDFFAIGGHSLLIAEIMAGLGALAGTRLSLKLFFDHPTVNELTDALAAHEAFGSLAR</sequence>
<dbReference type="SMART" id="SM00823">
    <property type="entry name" value="PKS_PP"/>
    <property type="match status" value="1"/>
</dbReference>
<evidence type="ECO:0000256" key="2">
    <source>
        <dbReference type="ARBA" id="ARBA00022553"/>
    </source>
</evidence>